<keyword evidence="2" id="KW-1185">Reference proteome</keyword>
<name>A0ACB8S4E6_9AGAM</name>
<sequence>MLLDTLVHRLQGYPELLQTVSLAQLIKYISLSAALRQDICFAQPAPASPDGPPPTYLPPAVCSFLSEATGIPYGLVQDAWHIVRYDVWLHPGPNAHAALVQRALEEHGLKVGIATVAFYPPHFHCINPLCGGRQPALRKQQARQVVAFTLADGARPAWAINLYCHHCHTTYHHNFYLHAGQRIYYAGIPDFLQVGEHQFVDSGLAALWTDLMVVSWVSATNCARSYEMSLSKSETRPDDWQFSFTLTTEQVWDAFVILALLRDHERRGELLHIPHTGDQRDRFMAAMEHRNTRIVKEGQPELRHYCDRCIRFYEGPDPDAPLHRVQPIVVDGITLGHPCCGVFRCRVPLANNRHRFCPPLAVGSLQVFPVRTRCRRTSVSPVTAVGVELLSARGAIVAGGEVIQRLTARTEGSPRIYSIPALGHGRTRAGPSPGAAYGLAQRGTSGAEQSCIARGR</sequence>
<gene>
    <name evidence="1" type="ORF">FA95DRAFT_1485797</name>
</gene>
<evidence type="ECO:0000313" key="1">
    <source>
        <dbReference type="EMBL" id="KAI0051230.1"/>
    </source>
</evidence>
<comment type="caution">
    <text evidence="1">The sequence shown here is derived from an EMBL/GenBank/DDBJ whole genome shotgun (WGS) entry which is preliminary data.</text>
</comment>
<dbReference type="Proteomes" id="UP000814033">
    <property type="component" value="Unassembled WGS sequence"/>
</dbReference>
<reference evidence="1" key="2">
    <citation type="journal article" date="2022" name="New Phytol.">
        <title>Evolutionary transition to the ectomycorrhizal habit in the genomes of a hyperdiverse lineage of mushroom-forming fungi.</title>
        <authorList>
            <person name="Looney B."/>
            <person name="Miyauchi S."/>
            <person name="Morin E."/>
            <person name="Drula E."/>
            <person name="Courty P.E."/>
            <person name="Kohler A."/>
            <person name="Kuo A."/>
            <person name="LaButti K."/>
            <person name="Pangilinan J."/>
            <person name="Lipzen A."/>
            <person name="Riley R."/>
            <person name="Andreopoulos W."/>
            <person name="He G."/>
            <person name="Johnson J."/>
            <person name="Nolan M."/>
            <person name="Tritt A."/>
            <person name="Barry K.W."/>
            <person name="Grigoriev I.V."/>
            <person name="Nagy L.G."/>
            <person name="Hibbett D."/>
            <person name="Henrissat B."/>
            <person name="Matheny P.B."/>
            <person name="Labbe J."/>
            <person name="Martin F.M."/>
        </authorList>
    </citation>
    <scope>NUCLEOTIDE SEQUENCE</scope>
    <source>
        <strain evidence="1">FP105234-sp</strain>
    </source>
</reference>
<organism evidence="1 2">
    <name type="scientific">Auriscalpium vulgare</name>
    <dbReference type="NCBI Taxonomy" id="40419"/>
    <lineage>
        <taxon>Eukaryota</taxon>
        <taxon>Fungi</taxon>
        <taxon>Dikarya</taxon>
        <taxon>Basidiomycota</taxon>
        <taxon>Agaricomycotina</taxon>
        <taxon>Agaricomycetes</taxon>
        <taxon>Russulales</taxon>
        <taxon>Auriscalpiaceae</taxon>
        <taxon>Auriscalpium</taxon>
    </lineage>
</organism>
<dbReference type="EMBL" id="MU275854">
    <property type="protein sequence ID" value="KAI0051230.1"/>
    <property type="molecule type" value="Genomic_DNA"/>
</dbReference>
<protein>
    <submittedName>
        <fullName evidence="1">Uncharacterized protein</fullName>
    </submittedName>
</protein>
<reference evidence="1" key="1">
    <citation type="submission" date="2021-02" db="EMBL/GenBank/DDBJ databases">
        <authorList>
            <consortium name="DOE Joint Genome Institute"/>
            <person name="Ahrendt S."/>
            <person name="Looney B.P."/>
            <person name="Miyauchi S."/>
            <person name="Morin E."/>
            <person name="Drula E."/>
            <person name="Courty P.E."/>
            <person name="Chicoki N."/>
            <person name="Fauchery L."/>
            <person name="Kohler A."/>
            <person name="Kuo A."/>
            <person name="Labutti K."/>
            <person name="Pangilinan J."/>
            <person name="Lipzen A."/>
            <person name="Riley R."/>
            <person name="Andreopoulos W."/>
            <person name="He G."/>
            <person name="Johnson J."/>
            <person name="Barry K.W."/>
            <person name="Grigoriev I.V."/>
            <person name="Nagy L."/>
            <person name="Hibbett D."/>
            <person name="Henrissat B."/>
            <person name="Matheny P.B."/>
            <person name="Labbe J."/>
            <person name="Martin F."/>
        </authorList>
    </citation>
    <scope>NUCLEOTIDE SEQUENCE</scope>
    <source>
        <strain evidence="1">FP105234-sp</strain>
    </source>
</reference>
<evidence type="ECO:0000313" key="2">
    <source>
        <dbReference type="Proteomes" id="UP000814033"/>
    </source>
</evidence>
<proteinExistence type="predicted"/>
<accession>A0ACB8S4E6</accession>